<dbReference type="GO" id="GO:0005743">
    <property type="term" value="C:mitochondrial inner membrane"/>
    <property type="evidence" value="ECO:0007669"/>
    <property type="project" value="UniProtKB-SubCell"/>
</dbReference>
<keyword evidence="5" id="KW-0472">Membrane</keyword>
<sequence>MLSNRALLRTATAAPAQRLLALRAPAVAPVQRRFEHSATPEHKVEFPDTEFNRERLEVKKHAKDTSELWRKLTYYVVPAIVLLGGINAYNLWNEHWEHWAHDTPLEERTEYSYQNIRNKNFFWGDGDKTIL</sequence>
<evidence type="ECO:0000256" key="1">
    <source>
        <dbReference type="ARBA" id="ARBA00004273"/>
    </source>
</evidence>
<evidence type="ECO:0000256" key="2">
    <source>
        <dbReference type="ARBA" id="ARBA00022792"/>
    </source>
</evidence>
<proteinExistence type="inferred from homology"/>
<evidence type="ECO:0000256" key="3">
    <source>
        <dbReference type="ARBA" id="ARBA00022946"/>
    </source>
</evidence>
<dbReference type="InterPro" id="IPR036418">
    <property type="entry name" value="Cyt_c_oxidase_su6a_sf"/>
</dbReference>
<evidence type="ECO:0000313" key="7">
    <source>
        <dbReference type="EMBL" id="KZZ95749.1"/>
    </source>
</evidence>
<evidence type="ECO:0000256" key="6">
    <source>
        <dbReference type="RuleBase" id="RU004396"/>
    </source>
</evidence>
<reference evidence="7 8" key="1">
    <citation type="journal article" date="2016" name="Genome Biol. Evol.">
        <title>Divergent and convergent evolution of fungal pathogenicity.</title>
        <authorList>
            <person name="Shang Y."/>
            <person name="Xiao G."/>
            <person name="Zheng P."/>
            <person name="Cen K."/>
            <person name="Zhan S."/>
            <person name="Wang C."/>
        </authorList>
    </citation>
    <scope>NUCLEOTIDE SEQUENCE [LARGE SCALE GENOMIC DNA]</scope>
    <source>
        <strain evidence="7 8">ARSEF 7405</strain>
    </source>
</reference>
<evidence type="ECO:0000256" key="4">
    <source>
        <dbReference type="ARBA" id="ARBA00023128"/>
    </source>
</evidence>
<dbReference type="SUPFAM" id="SSF81411">
    <property type="entry name" value="Mitochondrial cytochrome c oxidase subunit VIa"/>
    <property type="match status" value="1"/>
</dbReference>
<comment type="similarity">
    <text evidence="6">Belongs to the cytochrome c oxidase subunit 6A family.</text>
</comment>
<dbReference type="EMBL" id="AZGZ01000004">
    <property type="protein sequence ID" value="KZZ95749.1"/>
    <property type="molecule type" value="Genomic_DNA"/>
</dbReference>
<dbReference type="AlphaFoldDB" id="A0A168BU63"/>
<dbReference type="GO" id="GO:0030234">
    <property type="term" value="F:enzyme regulator activity"/>
    <property type="evidence" value="ECO:0007669"/>
    <property type="project" value="TreeGrafter"/>
</dbReference>
<dbReference type="Pfam" id="PF02046">
    <property type="entry name" value="COX6A"/>
    <property type="match status" value="1"/>
</dbReference>
<protein>
    <submittedName>
        <fullName evidence="7">Cytochrome c oxidase subunit VIa</fullName>
    </submittedName>
</protein>
<keyword evidence="8" id="KW-1185">Reference proteome</keyword>
<dbReference type="GO" id="GO:0006123">
    <property type="term" value="P:mitochondrial electron transport, cytochrome c to oxygen"/>
    <property type="evidence" value="ECO:0007669"/>
    <property type="project" value="TreeGrafter"/>
</dbReference>
<name>A0A168BU63_9EURO</name>
<dbReference type="PANTHER" id="PTHR11504:SF0">
    <property type="entry name" value="CYTOCHROME C OXIDASE SUBUNIT"/>
    <property type="match status" value="1"/>
</dbReference>
<evidence type="ECO:0000256" key="5">
    <source>
        <dbReference type="ARBA" id="ARBA00023136"/>
    </source>
</evidence>
<dbReference type="Gene3D" id="4.10.95.10">
    <property type="entry name" value="Cytochrome c oxidase, subunit VIa"/>
    <property type="match status" value="1"/>
</dbReference>
<dbReference type="VEuPathDB" id="FungiDB:AAP_01425"/>
<comment type="caution">
    <text evidence="7">The sequence shown here is derived from an EMBL/GenBank/DDBJ whole genome shotgun (WGS) entry which is preliminary data.</text>
</comment>
<dbReference type="OrthoDB" id="5947505at2759"/>
<comment type="subcellular location">
    <subcellularLocation>
        <location evidence="1">Mitochondrion inner membrane</location>
    </subcellularLocation>
</comment>
<organism evidence="7 8">
    <name type="scientific">Ascosphaera apis ARSEF 7405</name>
    <dbReference type="NCBI Taxonomy" id="392613"/>
    <lineage>
        <taxon>Eukaryota</taxon>
        <taxon>Fungi</taxon>
        <taxon>Dikarya</taxon>
        <taxon>Ascomycota</taxon>
        <taxon>Pezizomycotina</taxon>
        <taxon>Eurotiomycetes</taxon>
        <taxon>Eurotiomycetidae</taxon>
        <taxon>Onygenales</taxon>
        <taxon>Ascosphaeraceae</taxon>
        <taxon>Ascosphaera</taxon>
    </lineage>
</organism>
<accession>A0A168BU63</accession>
<gene>
    <name evidence="7" type="ORF">AAP_01425</name>
</gene>
<evidence type="ECO:0000313" key="8">
    <source>
        <dbReference type="Proteomes" id="UP000242877"/>
    </source>
</evidence>
<keyword evidence="2" id="KW-0999">Mitochondrion inner membrane</keyword>
<dbReference type="PANTHER" id="PTHR11504">
    <property type="entry name" value="CYTOCHROME C OXIDASE POLYPEPTIDE VIA"/>
    <property type="match status" value="1"/>
</dbReference>
<keyword evidence="4" id="KW-0496">Mitochondrion</keyword>
<keyword evidence="3" id="KW-0809">Transit peptide</keyword>
<dbReference type="InterPro" id="IPR001349">
    <property type="entry name" value="Cyt_c_oxidase_su6a"/>
</dbReference>
<dbReference type="Proteomes" id="UP000242877">
    <property type="component" value="Unassembled WGS sequence"/>
</dbReference>